<dbReference type="OrthoDB" id="1442522at2"/>
<keyword evidence="1" id="KW-0732">Signal</keyword>
<accession>A0A2U0HU04</accession>
<evidence type="ECO:0008006" key="4">
    <source>
        <dbReference type="Google" id="ProtNLM"/>
    </source>
</evidence>
<gene>
    <name evidence="2" type="ORF">DDV96_15075</name>
</gene>
<dbReference type="RefSeq" id="WP_116695609.1">
    <property type="nucleotide sequence ID" value="NZ_QEHR01000015.1"/>
</dbReference>
<name>A0A2U0HU04_9FLAO</name>
<proteinExistence type="predicted"/>
<evidence type="ECO:0000313" key="3">
    <source>
        <dbReference type="Proteomes" id="UP000245962"/>
    </source>
</evidence>
<dbReference type="Proteomes" id="UP000245962">
    <property type="component" value="Unassembled WGS sequence"/>
</dbReference>
<dbReference type="Gene3D" id="2.60.120.260">
    <property type="entry name" value="Galactose-binding domain-like"/>
    <property type="match status" value="1"/>
</dbReference>
<protein>
    <recommendedName>
        <fullName evidence="4">DUF5689 domain-containing protein</fullName>
    </recommendedName>
</protein>
<reference evidence="2 3" key="1">
    <citation type="submission" date="2018-04" db="EMBL/GenBank/DDBJ databases">
        <title>Marixanthomonas spongiae HN-E44 sp. nov., isolated from a marine sponge.</title>
        <authorList>
            <person name="Luo L."/>
            <person name="Zhuang L."/>
        </authorList>
    </citation>
    <scope>NUCLEOTIDE SEQUENCE [LARGE SCALE GENOMIC DNA]</scope>
    <source>
        <strain evidence="2 3">HN-E44</strain>
    </source>
</reference>
<organism evidence="2 3">
    <name type="scientific">Marixanthomonas spongiae</name>
    <dbReference type="NCBI Taxonomy" id="2174845"/>
    <lineage>
        <taxon>Bacteria</taxon>
        <taxon>Pseudomonadati</taxon>
        <taxon>Bacteroidota</taxon>
        <taxon>Flavobacteriia</taxon>
        <taxon>Flavobacteriales</taxon>
        <taxon>Flavobacteriaceae</taxon>
        <taxon>Marixanthomonas</taxon>
    </lineage>
</organism>
<evidence type="ECO:0000256" key="1">
    <source>
        <dbReference type="SAM" id="SignalP"/>
    </source>
</evidence>
<dbReference type="AlphaFoldDB" id="A0A2U0HU04"/>
<feature type="signal peptide" evidence="1">
    <location>
        <begin position="1"/>
        <end position="21"/>
    </location>
</feature>
<evidence type="ECO:0000313" key="2">
    <source>
        <dbReference type="EMBL" id="PVW12325.1"/>
    </source>
</evidence>
<feature type="chain" id="PRO_5015401700" description="DUF5689 domain-containing protein" evidence="1">
    <location>
        <begin position="22"/>
        <end position="486"/>
    </location>
</feature>
<dbReference type="PROSITE" id="PS51257">
    <property type="entry name" value="PROKAR_LIPOPROTEIN"/>
    <property type="match status" value="1"/>
</dbReference>
<comment type="caution">
    <text evidence="2">The sequence shown here is derived from an EMBL/GenBank/DDBJ whole genome shotgun (WGS) entry which is preliminary data.</text>
</comment>
<sequence>MKKLLYACIAAAFLVSCTVDNTELTEHEQDLTQELATDNSNLGLYKGVFTTQNSKYRAQVEIVFPNKNSLAVSAKQTIYPTAKMTTQYGDVYEAKASKIINDGEAISNLLFTSKDFEFTFSADKNGNNVIIENVIFKSLASSILALKSTSNAPIVNLTGTYDCIDCGNPEPMTFNVMISNDGTGNQTYSTQMNFNGQTYFGDGLQNGCEVDTTNNNLTFCNAESGDGASSVGFTVGSNNYPVEWTGQMTYSNNTPNCSELVGLWYFRRGTSAEKSGTFRTDQSFRCLENIVFENFEDADVNYTSSIPEFTDGSEDYFIRTDGSDFSGSINFTDIIGNSYFAAQDIDGEGEDANQHIIFENMDVSLYSTIYFDALFAEDDDGSNQDWDDDDYVSVDYSFDNGTTWNSFFAIRNDGTEFNTVPLVDTNLDGTGDGEEITDTFKPFRAAFENNSGNNPTSSPTVSIRISMSLDSGDEDIAIDNVLIRGI</sequence>
<keyword evidence="3" id="KW-1185">Reference proteome</keyword>
<dbReference type="EMBL" id="QEHR01000015">
    <property type="protein sequence ID" value="PVW12325.1"/>
    <property type="molecule type" value="Genomic_DNA"/>
</dbReference>